<comment type="caution">
    <text evidence="4">The sequence shown here is derived from an EMBL/GenBank/DDBJ whole genome shotgun (WGS) entry which is preliminary data.</text>
</comment>
<comment type="similarity">
    <text evidence="1">Belongs to the MlaA family.</text>
</comment>
<evidence type="ECO:0000256" key="1">
    <source>
        <dbReference type="ARBA" id="ARBA00010634"/>
    </source>
</evidence>
<protein>
    <submittedName>
        <fullName evidence="4">VacJ family lipoprotein</fullName>
    </submittedName>
</protein>
<dbReference type="Proteomes" id="UP001597296">
    <property type="component" value="Unassembled WGS sequence"/>
</dbReference>
<evidence type="ECO:0000313" key="5">
    <source>
        <dbReference type="Proteomes" id="UP001597296"/>
    </source>
</evidence>
<dbReference type="Pfam" id="PF04333">
    <property type="entry name" value="MlaA"/>
    <property type="match status" value="1"/>
</dbReference>
<gene>
    <name evidence="4" type="ORF">ACFSNB_07800</name>
</gene>
<keyword evidence="4" id="KW-0449">Lipoprotein</keyword>
<reference evidence="5" key="1">
    <citation type="journal article" date="2019" name="Int. J. Syst. Evol. Microbiol.">
        <title>The Global Catalogue of Microorganisms (GCM) 10K type strain sequencing project: providing services to taxonomists for standard genome sequencing and annotation.</title>
        <authorList>
            <consortium name="The Broad Institute Genomics Platform"/>
            <consortium name="The Broad Institute Genome Sequencing Center for Infectious Disease"/>
            <person name="Wu L."/>
            <person name="Ma J."/>
        </authorList>
    </citation>
    <scope>NUCLEOTIDE SEQUENCE [LARGE SCALE GENOMIC DNA]</scope>
    <source>
        <strain evidence="5">KCTC 15012</strain>
    </source>
</reference>
<dbReference type="PROSITE" id="PS51257">
    <property type="entry name" value="PROKAR_LIPOPROTEIN"/>
    <property type="match status" value="1"/>
</dbReference>
<name>A0ABW5C8R3_9PROT</name>
<keyword evidence="2 3" id="KW-0732">Signal</keyword>
<proteinExistence type="inferred from homology"/>
<sequence length="264" mass="29246">MTENRSNRRAIARFAASLLVLAMAAGCATPPPDSDPEAVAEWEQVNDPIEPFNRAMFDFNDTLDTYAIRPVAEGYRTYVPEFPRERIHDFLSYLHSPLIFVNDVLQGESDRAVQTFFRAAFNTTFGLLGLIDFASAAGIPAHEEDFGQTLAVWGIGEGPYLVLPLLGPSNPRDAFGMAVESYADPLSITLSNIHYGEVGWARTALDGLDRRTAMIEPLDDVKRTSLDYYASLRSLYRQHRAAEISNGHDQTPFGARPSSETTPK</sequence>
<dbReference type="PRINTS" id="PR01805">
    <property type="entry name" value="VACJLIPOPROT"/>
</dbReference>
<feature type="signal peptide" evidence="3">
    <location>
        <begin position="1"/>
        <end position="24"/>
    </location>
</feature>
<accession>A0ABW5C8R3</accession>
<dbReference type="InterPro" id="IPR007428">
    <property type="entry name" value="MlaA"/>
</dbReference>
<dbReference type="EMBL" id="JBHUIY010000012">
    <property type="protein sequence ID" value="MFD2233704.1"/>
    <property type="molecule type" value="Genomic_DNA"/>
</dbReference>
<dbReference type="PANTHER" id="PTHR30035:SF3">
    <property type="entry name" value="INTERMEMBRANE PHOSPHOLIPID TRANSPORT SYSTEM LIPOPROTEIN MLAA"/>
    <property type="match status" value="1"/>
</dbReference>
<feature type="chain" id="PRO_5045655031" evidence="3">
    <location>
        <begin position="25"/>
        <end position="264"/>
    </location>
</feature>
<evidence type="ECO:0000256" key="3">
    <source>
        <dbReference type="SAM" id="SignalP"/>
    </source>
</evidence>
<evidence type="ECO:0000256" key="2">
    <source>
        <dbReference type="ARBA" id="ARBA00022729"/>
    </source>
</evidence>
<keyword evidence="5" id="KW-1185">Reference proteome</keyword>
<dbReference type="RefSeq" id="WP_377315568.1">
    <property type="nucleotide sequence ID" value="NZ_JBHUIY010000012.1"/>
</dbReference>
<evidence type="ECO:0000313" key="4">
    <source>
        <dbReference type="EMBL" id="MFD2233704.1"/>
    </source>
</evidence>
<dbReference type="PANTHER" id="PTHR30035">
    <property type="entry name" value="LIPOPROTEIN VACJ-RELATED"/>
    <property type="match status" value="1"/>
</dbReference>
<organism evidence="4 5">
    <name type="scientific">Phaeospirillum tilakii</name>
    <dbReference type="NCBI Taxonomy" id="741673"/>
    <lineage>
        <taxon>Bacteria</taxon>
        <taxon>Pseudomonadati</taxon>
        <taxon>Pseudomonadota</taxon>
        <taxon>Alphaproteobacteria</taxon>
        <taxon>Rhodospirillales</taxon>
        <taxon>Rhodospirillaceae</taxon>
        <taxon>Phaeospirillum</taxon>
    </lineage>
</organism>